<proteinExistence type="predicted"/>
<dbReference type="InterPro" id="IPR043968">
    <property type="entry name" value="SGNH"/>
</dbReference>
<dbReference type="STRING" id="1549855.AY555_08405"/>
<keyword evidence="1" id="KW-1133">Transmembrane helix</keyword>
<feature type="transmembrane region" description="Helical" evidence="1">
    <location>
        <begin position="152"/>
        <end position="174"/>
    </location>
</feature>
<evidence type="ECO:0000313" key="4">
    <source>
        <dbReference type="EMBL" id="AMW35190.1"/>
    </source>
</evidence>
<dbReference type="PANTHER" id="PTHR23028:SF53">
    <property type="entry name" value="ACYL_TRANSF_3 DOMAIN-CONTAINING PROTEIN"/>
    <property type="match status" value="1"/>
</dbReference>
<evidence type="ECO:0000313" key="5">
    <source>
        <dbReference type="Proteomes" id="UP000076066"/>
    </source>
</evidence>
<dbReference type="InterPro" id="IPR002656">
    <property type="entry name" value="Acyl_transf_3_dom"/>
</dbReference>
<feature type="transmembrane region" description="Helical" evidence="1">
    <location>
        <begin position="353"/>
        <end position="373"/>
    </location>
</feature>
<dbReference type="Pfam" id="PF01757">
    <property type="entry name" value="Acyl_transf_3"/>
    <property type="match status" value="1"/>
</dbReference>
<feature type="transmembrane region" description="Helical" evidence="1">
    <location>
        <begin position="385"/>
        <end position="405"/>
    </location>
</feature>
<feature type="transmembrane region" description="Helical" evidence="1">
    <location>
        <begin position="92"/>
        <end position="111"/>
    </location>
</feature>
<dbReference type="Pfam" id="PF19040">
    <property type="entry name" value="SGNH"/>
    <property type="match status" value="1"/>
</dbReference>
<dbReference type="EMBL" id="CP014525">
    <property type="protein sequence ID" value="AMW35190.1"/>
    <property type="molecule type" value="Genomic_DNA"/>
</dbReference>
<dbReference type="RefSeq" id="WP_066135552.1">
    <property type="nucleotide sequence ID" value="NZ_CP014525.1"/>
</dbReference>
<evidence type="ECO:0000256" key="1">
    <source>
        <dbReference type="SAM" id="Phobius"/>
    </source>
</evidence>
<keyword evidence="1" id="KW-0812">Transmembrane</keyword>
<dbReference type="OrthoDB" id="9796461at2"/>
<organism evidence="4 5">
    <name type="scientific">Haematospirillum jordaniae</name>
    <dbReference type="NCBI Taxonomy" id="1549855"/>
    <lineage>
        <taxon>Bacteria</taxon>
        <taxon>Pseudomonadati</taxon>
        <taxon>Pseudomonadota</taxon>
        <taxon>Alphaproteobacteria</taxon>
        <taxon>Rhodospirillales</taxon>
        <taxon>Novispirillaceae</taxon>
        <taxon>Haematospirillum</taxon>
    </lineage>
</organism>
<dbReference type="GeneID" id="53317176"/>
<dbReference type="GO" id="GO:0016020">
    <property type="term" value="C:membrane"/>
    <property type="evidence" value="ECO:0007669"/>
    <property type="project" value="TreeGrafter"/>
</dbReference>
<feature type="domain" description="SGNH" evidence="3">
    <location>
        <begin position="453"/>
        <end position="676"/>
    </location>
</feature>
<sequence length="684" mass="77299">MIINKNQEENTPPPSGHLVHPKYRPDIDGLRAVAVLSVVVYHAFPRLLKGGFVGVDVFFVISGFLISTIIFSSLERNSFSFFDFYCRRIRRIFPALLFVLISCYAFGWFVLLADEYKQLGKHIAAGAGFVSNFVLWDESGYFDAVAETKPLLHLWSLGIEEQFYIFWPFILWLAWKKNFNLFTIAMLLAFLSFGLNLSKYRADGVADFYSPQTRFWELIAGSLLAYVTIKKFQVQTRFGVKLNSWLGKTIYAQPLKENGYFLQNFQSIFGALLIALSLIYITKEKPFPSTWALLPVLGAVSIIAAGPNTWFNRNILSNRVMVWFGIISFPLYLWHWPLLSFARIIEGSEPGKLIRIAAVAIAIALSWVTYKFIEHPLRFGKNERIKVYFLASLMVALGSLGYFTYQRDGMAFRVEQFNKISIAAGEWDYPGALSQQNFKGVDFFTQNSKIVNTTLFIGDSNIEQFYPRVAELIKNSPEKTNTALFKTGGGCFPVPGMKFDQPHAHCENLVRDALYLAINRDGIDNVVIGAQWNGYLSSGYGLTQKIEYGSDSYHAALANLSSFIRDLVNHKKKVFIVLNIPTGNELDPKYIVQRRLTHFPNVFQVRDGGIDSASLAIKYGAIQSDLARIASESGATVIKPIDYLCNERCDSLDASGSPIYKDGAHLRPTFVRTYATFIDKTVRD</sequence>
<evidence type="ECO:0000259" key="3">
    <source>
        <dbReference type="Pfam" id="PF19040"/>
    </source>
</evidence>
<evidence type="ECO:0000259" key="2">
    <source>
        <dbReference type="Pfam" id="PF01757"/>
    </source>
</evidence>
<dbReference type="GO" id="GO:0009103">
    <property type="term" value="P:lipopolysaccharide biosynthetic process"/>
    <property type="evidence" value="ECO:0007669"/>
    <property type="project" value="TreeGrafter"/>
</dbReference>
<dbReference type="InterPro" id="IPR050879">
    <property type="entry name" value="Acyltransferase_3"/>
</dbReference>
<dbReference type="GO" id="GO:0016747">
    <property type="term" value="F:acyltransferase activity, transferring groups other than amino-acyl groups"/>
    <property type="evidence" value="ECO:0007669"/>
    <property type="project" value="InterPro"/>
</dbReference>
<protein>
    <recommendedName>
        <fullName evidence="6">Acyltransferase</fullName>
    </recommendedName>
</protein>
<name>A0A143DF90_9PROT</name>
<feature type="domain" description="Acyltransferase 3" evidence="2">
    <location>
        <begin position="26"/>
        <end position="370"/>
    </location>
</feature>
<evidence type="ECO:0008006" key="6">
    <source>
        <dbReference type="Google" id="ProtNLM"/>
    </source>
</evidence>
<accession>A0A143DF90</accession>
<feature type="transmembrane region" description="Helical" evidence="1">
    <location>
        <begin position="291"/>
        <end position="310"/>
    </location>
</feature>
<keyword evidence="1" id="KW-0472">Membrane</keyword>
<feature type="transmembrane region" description="Helical" evidence="1">
    <location>
        <begin position="50"/>
        <end position="71"/>
    </location>
</feature>
<dbReference type="KEGG" id="hjo:AY555_08405"/>
<gene>
    <name evidence="4" type="ORF">AY555_08405</name>
</gene>
<dbReference type="Proteomes" id="UP000076066">
    <property type="component" value="Chromosome"/>
</dbReference>
<dbReference type="PANTHER" id="PTHR23028">
    <property type="entry name" value="ACETYLTRANSFERASE"/>
    <property type="match status" value="1"/>
</dbReference>
<feature type="transmembrane region" description="Helical" evidence="1">
    <location>
        <begin position="181"/>
        <end position="198"/>
    </location>
</feature>
<dbReference type="AlphaFoldDB" id="A0A143DF90"/>
<keyword evidence="5" id="KW-1185">Reference proteome</keyword>
<feature type="transmembrane region" description="Helical" evidence="1">
    <location>
        <begin position="260"/>
        <end position="279"/>
    </location>
</feature>
<feature type="transmembrane region" description="Helical" evidence="1">
    <location>
        <begin position="322"/>
        <end position="341"/>
    </location>
</feature>
<reference evidence="4 5" key="1">
    <citation type="submission" date="2016-02" db="EMBL/GenBank/DDBJ databases">
        <title>Complete Genome of H5569, the type strain of the newly described species Haematospirillium jordaniae.</title>
        <authorList>
            <person name="Nicholson A.C."/>
            <person name="Humrighouse B.W."/>
            <person name="Loparov V."/>
            <person name="McQuiston J.R."/>
        </authorList>
    </citation>
    <scope>NUCLEOTIDE SEQUENCE [LARGE SCALE GENOMIC DNA]</scope>
    <source>
        <strain evidence="4 5">H5569</strain>
    </source>
</reference>